<keyword evidence="5 8" id="KW-0418">Kinase</keyword>
<evidence type="ECO:0000259" key="7">
    <source>
        <dbReference type="PROSITE" id="PS50109"/>
    </source>
</evidence>
<dbReference type="Gene3D" id="3.30.565.10">
    <property type="entry name" value="Histidine kinase-like ATPase, C-terminal domain"/>
    <property type="match status" value="1"/>
</dbReference>
<dbReference type="Gene3D" id="1.10.287.130">
    <property type="match status" value="1"/>
</dbReference>
<keyword evidence="9" id="KW-1185">Reference proteome</keyword>
<dbReference type="Gene3D" id="3.30.450.20">
    <property type="entry name" value="PAS domain"/>
    <property type="match status" value="3"/>
</dbReference>
<dbReference type="OrthoDB" id="5522855at2"/>
<dbReference type="SUPFAM" id="SSF55785">
    <property type="entry name" value="PYP-like sensor domain (PAS domain)"/>
    <property type="match status" value="2"/>
</dbReference>
<dbReference type="InterPro" id="IPR005467">
    <property type="entry name" value="His_kinase_dom"/>
</dbReference>
<proteinExistence type="predicted"/>
<dbReference type="SUPFAM" id="SSF47384">
    <property type="entry name" value="Homodimeric domain of signal transducing histidine kinase"/>
    <property type="match status" value="1"/>
</dbReference>
<evidence type="ECO:0000313" key="9">
    <source>
        <dbReference type="Proteomes" id="UP000261174"/>
    </source>
</evidence>
<dbReference type="SUPFAM" id="SSF55874">
    <property type="entry name" value="ATPase domain of HSP90 chaperone/DNA topoisomerase II/histidine kinase"/>
    <property type="match status" value="1"/>
</dbReference>
<evidence type="ECO:0000256" key="2">
    <source>
        <dbReference type="ARBA" id="ARBA00012438"/>
    </source>
</evidence>
<dbReference type="PANTHER" id="PTHR43304:SF1">
    <property type="entry name" value="PAC DOMAIN-CONTAINING PROTEIN"/>
    <property type="match status" value="1"/>
</dbReference>
<feature type="domain" description="Histidine kinase" evidence="7">
    <location>
        <begin position="514"/>
        <end position="726"/>
    </location>
</feature>
<dbReference type="PROSITE" id="PS50109">
    <property type="entry name" value="HIS_KIN"/>
    <property type="match status" value="1"/>
</dbReference>
<dbReference type="InterPro" id="IPR036097">
    <property type="entry name" value="HisK_dim/P_sf"/>
</dbReference>
<name>A0A3E1P141_9BACT</name>
<dbReference type="PRINTS" id="PR00344">
    <property type="entry name" value="BCTRLSENSOR"/>
</dbReference>
<comment type="caution">
    <text evidence="8">The sequence shown here is derived from an EMBL/GenBank/DDBJ whole genome shotgun (WGS) entry which is preliminary data.</text>
</comment>
<dbReference type="PANTHER" id="PTHR43304">
    <property type="entry name" value="PHYTOCHROME-LIKE PROTEIN CPH1"/>
    <property type="match status" value="1"/>
</dbReference>
<protein>
    <recommendedName>
        <fullName evidence="2">histidine kinase</fullName>
        <ecNumber evidence="2">2.7.13.3</ecNumber>
    </recommendedName>
</protein>
<reference evidence="8 9" key="1">
    <citation type="submission" date="2018-08" db="EMBL/GenBank/DDBJ databases">
        <title>Chitinophaga sp. K20C18050901, a novel bacterium isolated from forest soil.</title>
        <authorList>
            <person name="Wang C."/>
        </authorList>
    </citation>
    <scope>NUCLEOTIDE SEQUENCE [LARGE SCALE GENOMIC DNA]</scope>
    <source>
        <strain evidence="8 9">K20C18050901</strain>
    </source>
</reference>
<dbReference type="InterPro" id="IPR003594">
    <property type="entry name" value="HATPase_dom"/>
</dbReference>
<evidence type="ECO:0000313" key="8">
    <source>
        <dbReference type="EMBL" id="RFM33844.1"/>
    </source>
</evidence>
<dbReference type="Proteomes" id="UP000261174">
    <property type="component" value="Unassembled WGS sequence"/>
</dbReference>
<dbReference type="InterPro" id="IPR036890">
    <property type="entry name" value="HATPase_C_sf"/>
</dbReference>
<dbReference type="Pfam" id="PF02518">
    <property type="entry name" value="HATPase_c"/>
    <property type="match status" value="1"/>
</dbReference>
<dbReference type="Pfam" id="PF13188">
    <property type="entry name" value="PAS_8"/>
    <property type="match status" value="1"/>
</dbReference>
<dbReference type="GO" id="GO:0000155">
    <property type="term" value="F:phosphorelay sensor kinase activity"/>
    <property type="evidence" value="ECO:0007669"/>
    <property type="project" value="InterPro"/>
</dbReference>
<keyword evidence="6" id="KW-0175">Coiled coil</keyword>
<dbReference type="EC" id="2.7.13.3" evidence="2"/>
<dbReference type="CDD" id="cd00075">
    <property type="entry name" value="HATPase"/>
    <property type="match status" value="1"/>
</dbReference>
<evidence type="ECO:0000256" key="1">
    <source>
        <dbReference type="ARBA" id="ARBA00000085"/>
    </source>
</evidence>
<sequence length="726" mass="82948">MNDAIINKALASFVPALLLDLNGNLLSANDRARGLVQLPGGNAGKVHYDHLIGERTGIYWGALLASLQNGFKACVEFAGPGGQWTVWQLLSQDEYYVLLGQETAQPDKLFNHLPLGIQQFSVDGFPVKSNPLQREIWGPHHPIFIQPGYNILRDPVYRQIGLSQLFEEALATGRAVKKELLLRYQELAVGEAIRLSPCYYEATVFPAFNQQKEITELYLLLQEVTAQKLKLMSLEKSERLLDSVVEHLPIGYAQFDHHGFLRRINQYQREFLQVVPGGELDTYNVMSDPFARLYGFNEMIMTVISENRMIRKEIEVDFSLETTYTGLSQARWLDFTFFPLLDPIERKTIVVVLINDITDRKLEHYMRTELQRNTEQLHLFFDAVDMGYATLERDGRVNFMNRKAAQMAGVEIQPGCNIFDIVPEFRTPSPFLDRLAKAMKSTVSASFSSYFYKTDKWYDFLVTPMRDNTVSVFIRDITGSRKLQKELHRANSQLSKLNRNLLNQNQQLEDFAHITSHNLRAPIANLKALMQLHNHSDEEEEKIEYLGMLESVINKTDETLNDLVNVVQIRKETNIQQEPLSIESRLQYVSQVLMLEISQSGLRISTDLQDAPLIRFPRIYLDSILQNLITNAIRYRMPDKMPTLHFSSRKDNGMITLTAEDNGQGIDMHRFGSKLFGFRKTFHKNADARGIGLFITKTQVEAMGGSISAESAPGRGTKFIITFKTE</sequence>
<gene>
    <name evidence="8" type="ORF">DXN04_17965</name>
</gene>
<dbReference type="EMBL" id="QTJV01000006">
    <property type="protein sequence ID" value="RFM33844.1"/>
    <property type="molecule type" value="Genomic_DNA"/>
</dbReference>
<dbReference type="InterPro" id="IPR035965">
    <property type="entry name" value="PAS-like_dom_sf"/>
</dbReference>
<dbReference type="InterPro" id="IPR000014">
    <property type="entry name" value="PAS"/>
</dbReference>
<evidence type="ECO:0000256" key="3">
    <source>
        <dbReference type="ARBA" id="ARBA00022553"/>
    </source>
</evidence>
<keyword evidence="4" id="KW-0808">Transferase</keyword>
<dbReference type="SMART" id="SM00387">
    <property type="entry name" value="HATPase_c"/>
    <property type="match status" value="1"/>
</dbReference>
<accession>A0A3E1P141</accession>
<dbReference type="InterPro" id="IPR004358">
    <property type="entry name" value="Sig_transdc_His_kin-like_C"/>
</dbReference>
<evidence type="ECO:0000256" key="4">
    <source>
        <dbReference type="ARBA" id="ARBA00022679"/>
    </source>
</evidence>
<comment type="catalytic activity">
    <reaction evidence="1">
        <text>ATP + protein L-histidine = ADP + protein N-phospho-L-histidine.</text>
        <dbReference type="EC" id="2.7.13.3"/>
    </reaction>
</comment>
<evidence type="ECO:0000256" key="6">
    <source>
        <dbReference type="SAM" id="Coils"/>
    </source>
</evidence>
<evidence type="ECO:0000256" key="5">
    <source>
        <dbReference type="ARBA" id="ARBA00022777"/>
    </source>
</evidence>
<organism evidence="8 9">
    <name type="scientific">Chitinophaga silvisoli</name>
    <dbReference type="NCBI Taxonomy" id="2291814"/>
    <lineage>
        <taxon>Bacteria</taxon>
        <taxon>Pseudomonadati</taxon>
        <taxon>Bacteroidota</taxon>
        <taxon>Chitinophagia</taxon>
        <taxon>Chitinophagales</taxon>
        <taxon>Chitinophagaceae</taxon>
        <taxon>Chitinophaga</taxon>
    </lineage>
</organism>
<dbReference type="InterPro" id="IPR052162">
    <property type="entry name" value="Sensor_kinase/Photoreceptor"/>
</dbReference>
<dbReference type="RefSeq" id="WP_116854762.1">
    <property type="nucleotide sequence ID" value="NZ_QTJV01000006.1"/>
</dbReference>
<dbReference type="AlphaFoldDB" id="A0A3E1P141"/>
<feature type="coiled-coil region" evidence="6">
    <location>
        <begin position="480"/>
        <end position="507"/>
    </location>
</feature>
<keyword evidence="3" id="KW-0597">Phosphoprotein</keyword>